<gene>
    <name evidence="13" type="ORF">AMAG_01663</name>
</gene>
<dbReference type="GO" id="GO:0000149">
    <property type="term" value="F:SNARE binding"/>
    <property type="evidence" value="ECO:0007669"/>
    <property type="project" value="TreeGrafter"/>
</dbReference>
<evidence type="ECO:0000259" key="12">
    <source>
        <dbReference type="PROSITE" id="PS50192"/>
    </source>
</evidence>
<dbReference type="GO" id="GO:0005484">
    <property type="term" value="F:SNAP receptor activity"/>
    <property type="evidence" value="ECO:0007669"/>
    <property type="project" value="InterPro"/>
</dbReference>
<dbReference type="Gene3D" id="1.20.58.70">
    <property type="match status" value="1"/>
</dbReference>
<dbReference type="VEuPathDB" id="FungiDB:AMAG_01663"/>
<dbReference type="GO" id="GO:0006886">
    <property type="term" value="P:intracellular protein transport"/>
    <property type="evidence" value="ECO:0007669"/>
    <property type="project" value="InterPro"/>
</dbReference>
<dbReference type="PANTHER" id="PTHR19957:SF83">
    <property type="entry name" value="SYNTAXIN-16"/>
    <property type="match status" value="1"/>
</dbReference>
<reference evidence="14" key="2">
    <citation type="submission" date="2009-11" db="EMBL/GenBank/DDBJ databases">
        <title>The Genome Sequence of Allomyces macrogynus strain ATCC 38327.</title>
        <authorList>
            <consortium name="The Broad Institute Genome Sequencing Platform"/>
            <person name="Russ C."/>
            <person name="Cuomo C."/>
            <person name="Shea T."/>
            <person name="Young S.K."/>
            <person name="Zeng Q."/>
            <person name="Koehrsen M."/>
            <person name="Haas B."/>
            <person name="Borodovsky M."/>
            <person name="Guigo R."/>
            <person name="Alvarado L."/>
            <person name="Berlin A."/>
            <person name="Borenstein D."/>
            <person name="Chen Z."/>
            <person name="Engels R."/>
            <person name="Freedman E."/>
            <person name="Gellesch M."/>
            <person name="Goldberg J."/>
            <person name="Griggs A."/>
            <person name="Gujja S."/>
            <person name="Heiman D."/>
            <person name="Hepburn T."/>
            <person name="Howarth C."/>
            <person name="Jen D."/>
            <person name="Larson L."/>
            <person name="Lewis B."/>
            <person name="Mehta T."/>
            <person name="Park D."/>
            <person name="Pearson M."/>
            <person name="Roberts A."/>
            <person name="Saif S."/>
            <person name="Shenoy N."/>
            <person name="Sisk P."/>
            <person name="Stolte C."/>
            <person name="Sykes S."/>
            <person name="Walk T."/>
            <person name="White J."/>
            <person name="Yandava C."/>
            <person name="Burger G."/>
            <person name="Gray M.W."/>
            <person name="Holland P.W.H."/>
            <person name="King N."/>
            <person name="Lang F.B.F."/>
            <person name="Roger A.J."/>
            <person name="Ruiz-Trillo I."/>
            <person name="Lander E."/>
            <person name="Nusbaum C."/>
        </authorList>
    </citation>
    <scope>NUCLEOTIDE SEQUENCE [LARGE SCALE GENOMIC DNA]</scope>
    <source>
        <strain evidence="14">ATCC 38327</strain>
    </source>
</reference>
<comment type="subcellular location">
    <subcellularLocation>
        <location evidence="1">Golgi apparatus membrane</location>
        <topology evidence="1">Single-pass type IV membrane protein</topology>
    </subcellularLocation>
</comment>
<dbReference type="OMA" id="YNVESMA"/>
<dbReference type="CDD" id="cd15845">
    <property type="entry name" value="SNARE_syntaxin16"/>
    <property type="match status" value="1"/>
</dbReference>
<keyword evidence="14" id="KW-1185">Reference proteome</keyword>
<evidence type="ECO:0000256" key="4">
    <source>
        <dbReference type="ARBA" id="ARBA00022692"/>
    </source>
</evidence>
<dbReference type="PANTHER" id="PTHR19957">
    <property type="entry name" value="SYNTAXIN"/>
    <property type="match status" value="1"/>
</dbReference>
<dbReference type="Pfam" id="PF05739">
    <property type="entry name" value="SNARE"/>
    <property type="match status" value="1"/>
</dbReference>
<dbReference type="InterPro" id="IPR045242">
    <property type="entry name" value="Syntaxin"/>
</dbReference>
<protein>
    <recommendedName>
        <fullName evidence="12">t-SNARE coiled-coil homology domain-containing protein</fullName>
    </recommendedName>
</protein>
<evidence type="ECO:0000313" key="13">
    <source>
        <dbReference type="EMBL" id="KNE55788.1"/>
    </source>
</evidence>
<dbReference type="STRING" id="578462.A0A0L0RZM7"/>
<evidence type="ECO:0000256" key="10">
    <source>
        <dbReference type="SAM" id="MobiDB-lite"/>
    </source>
</evidence>
<proteinExistence type="inferred from homology"/>
<keyword evidence="8" id="KW-0175">Coiled coil</keyword>
<feature type="region of interest" description="Disordered" evidence="10">
    <location>
        <begin position="99"/>
        <end position="121"/>
    </location>
</feature>
<dbReference type="SMART" id="SM00397">
    <property type="entry name" value="t_SNARE"/>
    <property type="match status" value="1"/>
</dbReference>
<dbReference type="SUPFAM" id="SSF47661">
    <property type="entry name" value="t-snare proteins"/>
    <property type="match status" value="1"/>
</dbReference>
<organism evidence="13 14">
    <name type="scientific">Allomyces macrogynus (strain ATCC 38327)</name>
    <name type="common">Allomyces javanicus var. macrogynus</name>
    <dbReference type="NCBI Taxonomy" id="578462"/>
    <lineage>
        <taxon>Eukaryota</taxon>
        <taxon>Fungi</taxon>
        <taxon>Fungi incertae sedis</taxon>
        <taxon>Blastocladiomycota</taxon>
        <taxon>Blastocladiomycetes</taxon>
        <taxon>Blastocladiales</taxon>
        <taxon>Blastocladiaceae</taxon>
        <taxon>Allomyces</taxon>
    </lineage>
</organism>
<reference evidence="13 14" key="1">
    <citation type="submission" date="2009-11" db="EMBL/GenBank/DDBJ databases">
        <title>Annotation of Allomyces macrogynus ATCC 38327.</title>
        <authorList>
            <consortium name="The Broad Institute Genome Sequencing Platform"/>
            <person name="Russ C."/>
            <person name="Cuomo C."/>
            <person name="Burger G."/>
            <person name="Gray M.W."/>
            <person name="Holland P.W.H."/>
            <person name="King N."/>
            <person name="Lang F.B.F."/>
            <person name="Roger A.J."/>
            <person name="Ruiz-Trillo I."/>
            <person name="Young S.K."/>
            <person name="Zeng Q."/>
            <person name="Gargeya S."/>
            <person name="Fitzgerald M."/>
            <person name="Haas B."/>
            <person name="Abouelleil A."/>
            <person name="Alvarado L."/>
            <person name="Arachchi H.M."/>
            <person name="Berlin A."/>
            <person name="Chapman S.B."/>
            <person name="Gearin G."/>
            <person name="Goldberg J."/>
            <person name="Griggs A."/>
            <person name="Gujja S."/>
            <person name="Hansen M."/>
            <person name="Heiman D."/>
            <person name="Howarth C."/>
            <person name="Larimer J."/>
            <person name="Lui A."/>
            <person name="MacDonald P.J.P."/>
            <person name="McCowen C."/>
            <person name="Montmayeur A."/>
            <person name="Murphy C."/>
            <person name="Neiman D."/>
            <person name="Pearson M."/>
            <person name="Priest M."/>
            <person name="Roberts A."/>
            <person name="Saif S."/>
            <person name="Shea T."/>
            <person name="Sisk P."/>
            <person name="Stolte C."/>
            <person name="Sykes S."/>
            <person name="Wortman J."/>
            <person name="Nusbaum C."/>
            <person name="Birren B."/>
        </authorList>
    </citation>
    <scope>NUCLEOTIDE SEQUENCE [LARGE SCALE GENOMIC DNA]</scope>
    <source>
        <strain evidence="13 14">ATCC 38327</strain>
    </source>
</reference>
<dbReference type="PROSITE" id="PS50192">
    <property type="entry name" value="T_SNARE"/>
    <property type="match status" value="1"/>
</dbReference>
<keyword evidence="7" id="KW-0333">Golgi apparatus</keyword>
<dbReference type="InterPro" id="IPR006012">
    <property type="entry name" value="Syntaxin/epimorphin_CS"/>
</dbReference>
<accession>A0A0L0RZM7</accession>
<feature type="domain" description="T-SNARE coiled-coil homology" evidence="12">
    <location>
        <begin position="244"/>
        <end position="306"/>
    </location>
</feature>
<evidence type="ECO:0000256" key="7">
    <source>
        <dbReference type="ARBA" id="ARBA00023034"/>
    </source>
</evidence>
<keyword evidence="5" id="KW-0653">Protein transport</keyword>
<evidence type="ECO:0000313" key="14">
    <source>
        <dbReference type="Proteomes" id="UP000054350"/>
    </source>
</evidence>
<dbReference type="EMBL" id="GG745329">
    <property type="protein sequence ID" value="KNE55788.1"/>
    <property type="molecule type" value="Genomic_DNA"/>
</dbReference>
<keyword evidence="6 11" id="KW-1133">Transmembrane helix</keyword>
<keyword evidence="3" id="KW-0813">Transport</keyword>
<evidence type="ECO:0000256" key="3">
    <source>
        <dbReference type="ARBA" id="ARBA00022448"/>
    </source>
</evidence>
<evidence type="ECO:0000256" key="9">
    <source>
        <dbReference type="ARBA" id="ARBA00023136"/>
    </source>
</evidence>
<evidence type="ECO:0000256" key="11">
    <source>
        <dbReference type="SAM" id="Phobius"/>
    </source>
</evidence>
<evidence type="ECO:0000256" key="5">
    <source>
        <dbReference type="ARBA" id="ARBA00022927"/>
    </source>
</evidence>
<dbReference type="eggNOG" id="KOG0809">
    <property type="taxonomic scope" value="Eukaryota"/>
</dbReference>
<dbReference type="GO" id="GO:0000139">
    <property type="term" value="C:Golgi membrane"/>
    <property type="evidence" value="ECO:0007669"/>
    <property type="project" value="UniProtKB-SubCell"/>
</dbReference>
<dbReference type="GO" id="GO:0031201">
    <property type="term" value="C:SNARE complex"/>
    <property type="evidence" value="ECO:0007669"/>
    <property type="project" value="TreeGrafter"/>
</dbReference>
<evidence type="ECO:0000256" key="6">
    <source>
        <dbReference type="ARBA" id="ARBA00022989"/>
    </source>
</evidence>
<evidence type="ECO:0000256" key="2">
    <source>
        <dbReference type="ARBA" id="ARBA00009063"/>
    </source>
</evidence>
<dbReference type="GO" id="GO:0006906">
    <property type="term" value="P:vesicle fusion"/>
    <property type="evidence" value="ECO:0007669"/>
    <property type="project" value="TreeGrafter"/>
</dbReference>
<feature type="transmembrane region" description="Helical" evidence="11">
    <location>
        <begin position="318"/>
        <end position="335"/>
    </location>
</feature>
<dbReference type="OrthoDB" id="10251371at2759"/>
<sequence>MATRSRTALFVQCRHQARAEAASSSSNHRSAPLEKQRLIFRDDSAVANDNVHDHLALDMPVPTLPPAWVDIVDGVDETMGQIQQTMAYLDGLHKRHLLPGFSDDDEDSTGPGSGGGGGPTVMHIEATTQNIMAMLQTCSRHIKALERDYVPTASPDGAPPTYQASQVHKNAARRLATQLADLSSQFRAAQANYLTRLKSRSTTATPLFSLSDTDDADDVPLTTTSSSAIPGASLATVSASDTTAALIADRDREVSSLVQNLADLATVFRDMQTLVVDQGTLVDRIDYHLDVAANHVDRGNVELDRAIRYQASATKIRAIYLLVLAIVAVMLIGIFRQRG</sequence>
<dbReference type="GO" id="GO:0048278">
    <property type="term" value="P:vesicle docking"/>
    <property type="evidence" value="ECO:0007669"/>
    <property type="project" value="TreeGrafter"/>
</dbReference>
<keyword evidence="9 11" id="KW-0472">Membrane</keyword>
<dbReference type="Proteomes" id="UP000054350">
    <property type="component" value="Unassembled WGS sequence"/>
</dbReference>
<dbReference type="AlphaFoldDB" id="A0A0L0RZM7"/>
<comment type="similarity">
    <text evidence="2">Belongs to the syntaxin family.</text>
</comment>
<name>A0A0L0RZM7_ALLM3</name>
<dbReference type="InterPro" id="IPR000727">
    <property type="entry name" value="T_SNARE_dom"/>
</dbReference>
<dbReference type="PROSITE" id="PS00914">
    <property type="entry name" value="SYNTAXIN"/>
    <property type="match status" value="1"/>
</dbReference>
<dbReference type="InterPro" id="IPR010989">
    <property type="entry name" value="SNARE"/>
</dbReference>
<keyword evidence="4 11" id="KW-0812">Transmembrane</keyword>
<evidence type="ECO:0000256" key="1">
    <source>
        <dbReference type="ARBA" id="ARBA00004409"/>
    </source>
</evidence>
<evidence type="ECO:0000256" key="8">
    <source>
        <dbReference type="ARBA" id="ARBA00023054"/>
    </source>
</evidence>